<sequence length="229" mass="27273">MGNTSSVHLDKKSLKLYDTVRQTIKDIIYETKFWADNKNNMCDKFVVVYYDKLIQYNTSEILDASMAIGIKHDKEINKEELCKKIVTHYKKRIELLTYILNSVTKMFAKLTRAIQGPVCQGVDEYVDDFYQCKRMRGVWLNEDQYVQILGKIEKLDIYNGWIEHIKYLNSNWLKYMQDLYDIIIIIKRDIDNTIDDDTFSEMEEMARSTIKKMNYICDIHYLLAINYTD</sequence>
<reference evidence="1" key="1">
    <citation type="submission" date="2018-10" db="EMBL/GenBank/DDBJ databases">
        <title>Hidden diversity of soil giant viruses.</title>
        <authorList>
            <person name="Schulz F."/>
            <person name="Alteio L."/>
            <person name="Goudeau D."/>
            <person name="Ryan E.M."/>
            <person name="Malmstrom R.R."/>
            <person name="Blanchard J."/>
            <person name="Woyke T."/>
        </authorList>
    </citation>
    <scope>NUCLEOTIDE SEQUENCE</scope>
    <source>
        <strain evidence="1">TEV1</strain>
    </source>
</reference>
<accession>A0A3G4ZNS3</accession>
<protein>
    <submittedName>
        <fullName evidence="1">Uncharacterized protein</fullName>
    </submittedName>
</protein>
<proteinExistence type="predicted"/>
<gene>
    <name evidence="1" type="ORF">Terrestrivirus4_92</name>
</gene>
<evidence type="ECO:0000313" key="1">
    <source>
        <dbReference type="EMBL" id="AYV76044.1"/>
    </source>
</evidence>
<organism evidence="1">
    <name type="scientific">Terrestrivirus sp</name>
    <dbReference type="NCBI Taxonomy" id="2487775"/>
    <lineage>
        <taxon>Viruses</taxon>
        <taxon>Varidnaviria</taxon>
        <taxon>Bamfordvirae</taxon>
        <taxon>Nucleocytoviricota</taxon>
        <taxon>Megaviricetes</taxon>
        <taxon>Imitervirales</taxon>
        <taxon>Mimiviridae</taxon>
        <taxon>Klosneuvirinae</taxon>
    </lineage>
</organism>
<dbReference type="EMBL" id="MK071982">
    <property type="protein sequence ID" value="AYV76044.1"/>
    <property type="molecule type" value="Genomic_DNA"/>
</dbReference>
<name>A0A3G4ZNS3_9VIRU</name>